<dbReference type="InterPro" id="IPR006015">
    <property type="entry name" value="Universal_stress_UspA"/>
</dbReference>
<dbReference type="EMBL" id="CADCVS010000086">
    <property type="protein sequence ID" value="CAA9476852.1"/>
    <property type="molecule type" value="Genomic_DNA"/>
</dbReference>
<accession>A0A6J4RLH4</accession>
<dbReference type="SUPFAM" id="SSF52402">
    <property type="entry name" value="Adenine nucleotide alpha hydrolases-like"/>
    <property type="match status" value="1"/>
</dbReference>
<feature type="domain" description="UspA" evidence="2">
    <location>
        <begin position="18"/>
        <end position="156"/>
    </location>
</feature>
<evidence type="ECO:0000313" key="3">
    <source>
        <dbReference type="EMBL" id="CAA9476852.1"/>
    </source>
</evidence>
<dbReference type="Gene3D" id="3.40.50.620">
    <property type="entry name" value="HUPs"/>
    <property type="match status" value="1"/>
</dbReference>
<dbReference type="CDD" id="cd00293">
    <property type="entry name" value="USP-like"/>
    <property type="match status" value="1"/>
</dbReference>
<organism evidence="3">
    <name type="scientific">uncultured Solirubrobacteraceae bacterium</name>
    <dbReference type="NCBI Taxonomy" id="1162706"/>
    <lineage>
        <taxon>Bacteria</taxon>
        <taxon>Bacillati</taxon>
        <taxon>Actinomycetota</taxon>
        <taxon>Thermoleophilia</taxon>
        <taxon>Solirubrobacterales</taxon>
        <taxon>Solirubrobacteraceae</taxon>
        <taxon>environmental samples</taxon>
    </lineage>
</organism>
<dbReference type="InterPro" id="IPR014729">
    <property type="entry name" value="Rossmann-like_a/b/a_fold"/>
</dbReference>
<comment type="similarity">
    <text evidence="1">Belongs to the universal stress protein A family.</text>
</comment>
<evidence type="ECO:0000256" key="1">
    <source>
        <dbReference type="ARBA" id="ARBA00008791"/>
    </source>
</evidence>
<dbReference type="InterPro" id="IPR006016">
    <property type="entry name" value="UspA"/>
</dbReference>
<gene>
    <name evidence="3" type="ORF">AVDCRST_MAG30-524</name>
</gene>
<protein>
    <recommendedName>
        <fullName evidence="2">UspA domain-containing protein</fullName>
    </recommendedName>
</protein>
<name>A0A6J4RLH4_9ACTN</name>
<dbReference type="PANTHER" id="PTHR46268:SF6">
    <property type="entry name" value="UNIVERSAL STRESS PROTEIN UP12"/>
    <property type="match status" value="1"/>
</dbReference>
<dbReference type="PANTHER" id="PTHR46268">
    <property type="entry name" value="STRESS RESPONSE PROTEIN NHAX"/>
    <property type="match status" value="1"/>
</dbReference>
<sequence length="158" mass="16996">MMPPTTDRTPEETHVIATVAVGTDGSGTATQAVETALDLAERFSAKIVFLSAYTPVGGQRLREEQREAPADVQWKINPKEDVEATLSEAEQLAEKRGLKWASEAAQGDAAEVLVELADKHKADVLVIGNKGMQRRVLGSVPNTVTHKANCSVFVVKTT</sequence>
<dbReference type="Pfam" id="PF00582">
    <property type="entry name" value="Usp"/>
    <property type="match status" value="1"/>
</dbReference>
<proteinExistence type="inferred from homology"/>
<dbReference type="AlphaFoldDB" id="A0A6J4RLH4"/>
<reference evidence="3" key="1">
    <citation type="submission" date="2020-02" db="EMBL/GenBank/DDBJ databases">
        <authorList>
            <person name="Meier V. D."/>
        </authorList>
    </citation>
    <scope>NUCLEOTIDE SEQUENCE</scope>
    <source>
        <strain evidence="3">AVDCRST_MAG30</strain>
    </source>
</reference>
<evidence type="ECO:0000259" key="2">
    <source>
        <dbReference type="Pfam" id="PF00582"/>
    </source>
</evidence>
<dbReference type="PRINTS" id="PR01438">
    <property type="entry name" value="UNVRSLSTRESS"/>
</dbReference>